<evidence type="ECO:0000259" key="4">
    <source>
        <dbReference type="Pfam" id="PF00129"/>
    </source>
</evidence>
<proteinExistence type="predicted"/>
<dbReference type="InterPro" id="IPR011161">
    <property type="entry name" value="MHC_I-like_Ag-recog"/>
</dbReference>
<keyword evidence="1" id="KW-0325">Glycoprotein</keyword>
<dbReference type="InterPro" id="IPR011162">
    <property type="entry name" value="MHC_I/II-like_Ag-recog"/>
</dbReference>
<feature type="compositionally biased region" description="Low complexity" evidence="2">
    <location>
        <begin position="308"/>
        <end position="326"/>
    </location>
</feature>
<dbReference type="PANTHER" id="PTHR16675">
    <property type="entry name" value="MHC CLASS I-RELATED"/>
    <property type="match status" value="1"/>
</dbReference>
<dbReference type="RefSeq" id="XP_008588881.1">
    <property type="nucleotide sequence ID" value="XM_008590659.1"/>
</dbReference>
<dbReference type="SUPFAM" id="SSF54452">
    <property type="entry name" value="MHC antigen-recognition domain"/>
    <property type="match status" value="1"/>
</dbReference>
<dbReference type="PANTHER" id="PTHR16675:SF154">
    <property type="entry name" value="MHC CLASS I POLYPEPTIDE-RELATED SEQUENCE A-RELATED"/>
    <property type="match status" value="1"/>
</dbReference>
<evidence type="ECO:0000313" key="5">
    <source>
        <dbReference type="Proteomes" id="UP000694923"/>
    </source>
</evidence>
<organism evidence="5 6">
    <name type="scientific">Galeopterus variegatus</name>
    <name type="common">Malayan flying lemur</name>
    <name type="synonym">Cynocephalus variegatus</name>
    <dbReference type="NCBI Taxonomy" id="482537"/>
    <lineage>
        <taxon>Eukaryota</taxon>
        <taxon>Metazoa</taxon>
        <taxon>Chordata</taxon>
        <taxon>Craniata</taxon>
        <taxon>Vertebrata</taxon>
        <taxon>Euteleostomi</taxon>
        <taxon>Mammalia</taxon>
        <taxon>Eutheria</taxon>
        <taxon>Euarchontoglires</taxon>
        <taxon>Dermoptera</taxon>
        <taxon>Cynocephalidae</taxon>
        <taxon>Galeopterus</taxon>
    </lineage>
</organism>
<feature type="signal peptide" evidence="3">
    <location>
        <begin position="1"/>
        <end position="23"/>
    </location>
</feature>
<feature type="chain" id="PRO_5046450051" evidence="3">
    <location>
        <begin position="24"/>
        <end position="357"/>
    </location>
</feature>
<gene>
    <name evidence="6" type="primary">LOC103606065</name>
</gene>
<feature type="region of interest" description="Disordered" evidence="2">
    <location>
        <begin position="308"/>
        <end position="330"/>
    </location>
</feature>
<accession>A0ABM0S7P0</accession>
<evidence type="ECO:0000256" key="2">
    <source>
        <dbReference type="SAM" id="MobiDB-lite"/>
    </source>
</evidence>
<dbReference type="Proteomes" id="UP000694923">
    <property type="component" value="Unplaced"/>
</dbReference>
<protein>
    <submittedName>
        <fullName evidence="6">MHC class I polypeptide-related sequence B-like</fullName>
    </submittedName>
</protein>
<keyword evidence="5" id="KW-1185">Reference proteome</keyword>
<keyword evidence="3" id="KW-0732">Signal</keyword>
<feature type="domain" description="MHC class I-like antigen recognition-like" evidence="4">
    <location>
        <begin position="30"/>
        <end position="194"/>
    </location>
</feature>
<evidence type="ECO:0000256" key="1">
    <source>
        <dbReference type="ARBA" id="ARBA00023180"/>
    </source>
</evidence>
<dbReference type="GeneID" id="103606065"/>
<dbReference type="Gene3D" id="3.30.500.10">
    <property type="entry name" value="MHC class I-like antigen recognition-like"/>
    <property type="match status" value="1"/>
</dbReference>
<dbReference type="InterPro" id="IPR037055">
    <property type="entry name" value="MHC_I-like_Ag-recog_sf"/>
</dbReference>
<dbReference type="InterPro" id="IPR050208">
    <property type="entry name" value="MHC_class-I_related"/>
</dbReference>
<evidence type="ECO:0000313" key="6">
    <source>
        <dbReference type="RefSeq" id="XP_008588881.1"/>
    </source>
</evidence>
<evidence type="ECO:0000256" key="3">
    <source>
        <dbReference type="SAM" id="SignalP"/>
    </source>
</evidence>
<name>A0ABM0S7P0_GALVR</name>
<dbReference type="Pfam" id="PF00129">
    <property type="entry name" value="MHC_I"/>
    <property type="match status" value="1"/>
</dbReference>
<reference evidence="6" key="1">
    <citation type="submission" date="2025-08" db="UniProtKB">
        <authorList>
            <consortium name="RefSeq"/>
        </authorList>
    </citation>
    <scope>IDENTIFICATION</scope>
</reference>
<sequence>MGVSHALLFLARAALFAVLDVAAGPHRLCYNLTVASQDARFVVEGRLDGQLFLHYDSERGRAEPQGPWAEAVLGAETWDTETKDLTEIGKELRVTLAQIIALQGQKGVSHSLQEERGCEIPGGSSAMGFRHFYYDGEPFLSYNPKTRTWKVAQSSAQTLAVEVKKSWDTDGIQSKDYWARVHGELCRRLQRYLDSWMDLKERAVSPAVNVTPSKALKGRVTLPDVNGTYQSWVTTKIPQEEKQRFTGHMGHNGSHSTPPVPSASPLEGMAVLASVGWDSCIVRPWGIGVKKQQQVQPRAHRGAALLGLQPLGSAPGSPGSPEEASAVSRRPGFSSLPGLTSIFSLGALVSSSIKWRR</sequence>